<evidence type="ECO:0000256" key="6">
    <source>
        <dbReference type="SAM" id="Coils"/>
    </source>
</evidence>
<evidence type="ECO:0000256" key="5">
    <source>
        <dbReference type="PROSITE-ProRule" id="PRU00024"/>
    </source>
</evidence>
<sequence>MFKLENVGSRNPLECLICDREFSSPVRLPCQHNYCRECIQNNKTCPVCGAAVDGEVCPDNLLSFLIDTSHETADVCANCDQISQPMHFCETCQQALCNRCRHSTHQARMFAAHRVVPLEERARVKGRMTCAIHGEPYILYSMENRNLACIVCFNNLSVFLHSRHHLVQIDAAHKMGCEKLDKAAVKLRAFQMRQLTSLQVIPVTRLCLLSASIFCSSASKLDFLQCYADLLRRIQSLISMQCEKPQYTGDLTVDSREEFNRALEPFLGLSSSCESASPRNGFVRRSGVVNGCRLFLSKYQLVVDLAGAFGEQFTKVETPLQQYSQEMTKLGKKVQELQRDLTLRRCIIEKDCTIDLILSQHSSFVNDLQPQLQQIWQEELDRVRRQQVLFREKIEEIITLRDKARHIVSAAKQLEPYAICLAAVTSVIDHKRCHKPDPAPMESICQQINTIEPDSQQRIEAIEKEEQNRRLIQDQKKREEQMKIAAVKKSLKNTKEQRKLVRKSAGDKLYMINFVFSESNGTVFLCEEKNEMAGSKIPDVPFVPKTIFSNFNSSNATLGTYEVREKILKSLKQRVPVE</sequence>
<dbReference type="SMART" id="SM00336">
    <property type="entry name" value="BBOX"/>
    <property type="match status" value="1"/>
</dbReference>
<dbReference type="Pfam" id="PF00643">
    <property type="entry name" value="zf-B_box"/>
    <property type="match status" value="1"/>
</dbReference>
<dbReference type="InterPro" id="IPR017907">
    <property type="entry name" value="Znf_RING_CS"/>
</dbReference>
<evidence type="ECO:0000313" key="9">
    <source>
        <dbReference type="EMBL" id="CDP98770.1"/>
    </source>
</evidence>
<feature type="domain" description="B box-type" evidence="8">
    <location>
        <begin position="71"/>
        <end position="118"/>
    </location>
</feature>
<evidence type="ECO:0000259" key="7">
    <source>
        <dbReference type="PROSITE" id="PS50089"/>
    </source>
</evidence>
<evidence type="ECO:0000256" key="3">
    <source>
        <dbReference type="ARBA" id="ARBA00022771"/>
    </source>
</evidence>
<evidence type="ECO:0000259" key="8">
    <source>
        <dbReference type="PROSITE" id="PS50119"/>
    </source>
</evidence>
<evidence type="ECO:0000256" key="4">
    <source>
        <dbReference type="ARBA" id="ARBA00022833"/>
    </source>
</evidence>
<keyword evidence="3 5" id="KW-0863">Zinc-finger</keyword>
<evidence type="ECO:0000256" key="1">
    <source>
        <dbReference type="ARBA" id="ARBA00021526"/>
    </source>
</evidence>
<dbReference type="CDD" id="cd19814">
    <property type="entry name" value="Bbox1_RNF207-like"/>
    <property type="match status" value="1"/>
</dbReference>
<dbReference type="InterPro" id="IPR000315">
    <property type="entry name" value="Znf_B-box"/>
</dbReference>
<dbReference type="PANTHER" id="PTHR22635">
    <property type="entry name" value="RING FINGER PROTEIN 207"/>
    <property type="match status" value="1"/>
</dbReference>
<reference evidence="9" key="1">
    <citation type="journal article" date="2007" name="Science">
        <title>Draft genome of the filarial nematode parasite Brugia malayi.</title>
        <authorList>
            <person name="Ghedin E."/>
            <person name="Wang S."/>
            <person name="Spiro D."/>
            <person name="Caler E."/>
            <person name="Zhao Q."/>
            <person name="Crabtree J."/>
            <person name="Allen J.E."/>
            <person name="Delcher A.L."/>
            <person name="Guiliano D.B."/>
            <person name="Miranda-Saavedra D."/>
            <person name="Angiuoli S.V."/>
            <person name="Creasy T."/>
            <person name="Amedeo P."/>
            <person name="Haas B."/>
            <person name="El-Sayed N.M."/>
            <person name="Wortman J.R."/>
            <person name="Feldblyum T."/>
            <person name="Tallon L."/>
            <person name="Schatz M."/>
            <person name="Shumway M."/>
            <person name="Koo H."/>
            <person name="Salzberg S.L."/>
            <person name="Schobel S."/>
            <person name="Pertea M."/>
            <person name="Pop M."/>
            <person name="White O."/>
            <person name="Barton G.J."/>
            <person name="Carlow C.K."/>
            <person name="Crawford M.J."/>
            <person name="Daub J."/>
            <person name="Dimmic M.W."/>
            <person name="Estes C.F."/>
            <person name="Foster J.M."/>
            <person name="Ganatra M."/>
            <person name="Gregory W.F."/>
            <person name="Johnson N.M."/>
            <person name="Jin J."/>
            <person name="Komuniecki R."/>
            <person name="Korf I."/>
            <person name="Kumar S."/>
            <person name="Laney S."/>
            <person name="Li B.W."/>
            <person name="Li W."/>
            <person name="Lindblom T.H."/>
            <person name="Lustigman S."/>
            <person name="Ma D."/>
            <person name="Maina C.V."/>
            <person name="Martin D.M."/>
            <person name="McCarter J.P."/>
            <person name="McReynolds L."/>
            <person name="Mitreva M."/>
            <person name="Nutman T.B."/>
            <person name="Parkinson J."/>
            <person name="Peregrin-Alvarez J.M."/>
            <person name="Poole C."/>
            <person name="Ren Q."/>
            <person name="Saunders L."/>
            <person name="Sluder A.E."/>
            <person name="Smith K."/>
            <person name="Stanke M."/>
            <person name="Unnasch T.R."/>
            <person name="Ware J."/>
            <person name="Wei A.D."/>
            <person name="Weil G."/>
            <person name="Williams D.J."/>
            <person name="Zhang Y."/>
            <person name="Williams S.A."/>
            <person name="Fraser-Liggett C."/>
            <person name="Slatko B."/>
            <person name="Blaxter M.L."/>
            <person name="Scott A.L."/>
        </authorList>
    </citation>
    <scope>NUCLEOTIDE SEQUENCE</scope>
    <source>
        <strain evidence="9">FR3</strain>
    </source>
</reference>
<dbReference type="InterPro" id="IPR001841">
    <property type="entry name" value="Znf_RING"/>
</dbReference>
<organism evidence="9">
    <name type="scientific">Brugia malayi</name>
    <name type="common">Filarial nematode worm</name>
    <dbReference type="NCBI Taxonomy" id="6279"/>
    <lineage>
        <taxon>Eukaryota</taxon>
        <taxon>Metazoa</taxon>
        <taxon>Ecdysozoa</taxon>
        <taxon>Nematoda</taxon>
        <taxon>Chromadorea</taxon>
        <taxon>Rhabditida</taxon>
        <taxon>Spirurina</taxon>
        <taxon>Spiruromorpha</taxon>
        <taxon>Filarioidea</taxon>
        <taxon>Onchocercidae</taxon>
        <taxon>Brugia</taxon>
    </lineage>
</organism>
<dbReference type="InterPro" id="IPR039320">
    <property type="entry name" value="RNF207"/>
</dbReference>
<gene>
    <name evidence="9 10" type="ORF">Bm4192</name>
    <name evidence="9" type="ORF">BM_Bm4192</name>
</gene>
<dbReference type="PANTHER" id="PTHR22635:SF0">
    <property type="entry name" value="RING FINGER PROTEIN 207"/>
    <property type="match status" value="1"/>
</dbReference>
<keyword evidence="6" id="KW-0175">Coiled coil</keyword>
<dbReference type="GO" id="GO:0030544">
    <property type="term" value="F:Hsp70 protein binding"/>
    <property type="evidence" value="ECO:0007669"/>
    <property type="project" value="InterPro"/>
</dbReference>
<dbReference type="SUPFAM" id="SSF57850">
    <property type="entry name" value="RING/U-box"/>
    <property type="match status" value="1"/>
</dbReference>
<dbReference type="Pfam" id="PF13920">
    <property type="entry name" value="zf-C3HC4_3"/>
    <property type="match status" value="1"/>
</dbReference>
<dbReference type="PROSITE" id="PS50089">
    <property type="entry name" value="ZF_RING_2"/>
    <property type="match status" value="1"/>
</dbReference>
<dbReference type="SUPFAM" id="SSF57845">
    <property type="entry name" value="B-box zinc-binding domain"/>
    <property type="match status" value="1"/>
</dbReference>
<dbReference type="WormBase" id="Bm4192">
    <property type="protein sequence ID" value="BM46811"/>
    <property type="gene ID" value="WBGene00224453"/>
</dbReference>
<proteinExistence type="predicted"/>
<dbReference type="Gene3D" id="1.20.58.1540">
    <property type="entry name" value="Actin interacting protein 3, C-terminal domain"/>
    <property type="match status" value="1"/>
</dbReference>
<dbReference type="PROSITE" id="PS00518">
    <property type="entry name" value="ZF_RING_1"/>
    <property type="match status" value="1"/>
</dbReference>
<dbReference type="Gene3D" id="3.30.40.10">
    <property type="entry name" value="Zinc/RING finger domain, C3HC4 (zinc finger)"/>
    <property type="match status" value="1"/>
</dbReference>
<dbReference type="SMART" id="SM00184">
    <property type="entry name" value="RING"/>
    <property type="match status" value="1"/>
</dbReference>
<evidence type="ECO:0000313" key="10">
    <source>
        <dbReference type="WormBase" id="Bm4192"/>
    </source>
</evidence>
<keyword evidence="2" id="KW-0479">Metal-binding</keyword>
<dbReference type="Gene3D" id="3.30.160.60">
    <property type="entry name" value="Classic Zinc Finger"/>
    <property type="match status" value="1"/>
</dbReference>
<dbReference type="EMBL" id="LN856998">
    <property type="protein sequence ID" value="CDP98770.1"/>
    <property type="molecule type" value="Genomic_DNA"/>
</dbReference>
<keyword evidence="4" id="KW-0862">Zinc</keyword>
<dbReference type="PROSITE" id="PS50119">
    <property type="entry name" value="ZF_BBOX"/>
    <property type="match status" value="1"/>
</dbReference>
<accession>A0A0J9XZS9</accession>
<dbReference type="AlphaFoldDB" id="A0A0J9XZS9"/>
<evidence type="ECO:0000256" key="2">
    <source>
        <dbReference type="ARBA" id="ARBA00022723"/>
    </source>
</evidence>
<protein>
    <recommendedName>
        <fullName evidence="1">RING finger protein 207</fullName>
    </recommendedName>
</protein>
<feature type="domain" description="RING-type" evidence="7">
    <location>
        <begin position="15"/>
        <end position="48"/>
    </location>
</feature>
<dbReference type="GO" id="GO:0008270">
    <property type="term" value="F:zinc ion binding"/>
    <property type="evidence" value="ECO:0007669"/>
    <property type="project" value="UniProtKB-KW"/>
</dbReference>
<reference evidence="9" key="2">
    <citation type="submission" date="2012-12" db="EMBL/GenBank/DDBJ databases">
        <authorList>
            <person name="Gao Y.W."/>
            <person name="Fan S.T."/>
            <person name="Sun H.T."/>
            <person name="Wang Z."/>
            <person name="Gao X.L."/>
            <person name="Li Y.G."/>
            <person name="Wang T.C."/>
            <person name="Zhang K."/>
            <person name="Xu W.W."/>
            <person name="Yu Z.J."/>
            <person name="Xia X.Z."/>
        </authorList>
    </citation>
    <scope>NUCLEOTIDE SEQUENCE</scope>
    <source>
        <strain evidence="9">FR3</strain>
    </source>
</reference>
<dbReference type="OMA" id="YEDSYRH"/>
<name>A0A0J9XZS9_BRUMA</name>
<dbReference type="GO" id="GO:0048471">
    <property type="term" value="C:perinuclear region of cytoplasm"/>
    <property type="evidence" value="ECO:0007669"/>
    <property type="project" value="TreeGrafter"/>
</dbReference>
<dbReference type="GO" id="GO:0044325">
    <property type="term" value="F:transmembrane transporter binding"/>
    <property type="evidence" value="ECO:0007669"/>
    <property type="project" value="TreeGrafter"/>
</dbReference>
<feature type="coiled-coil region" evidence="6">
    <location>
        <begin position="462"/>
        <end position="497"/>
    </location>
</feature>
<dbReference type="InterPro" id="IPR013083">
    <property type="entry name" value="Znf_RING/FYVE/PHD"/>
</dbReference>